<dbReference type="Proteomes" id="UP000186817">
    <property type="component" value="Unassembled WGS sequence"/>
</dbReference>
<comment type="caution">
    <text evidence="2">The sequence shown here is derived from an EMBL/GenBank/DDBJ whole genome shotgun (WGS) entry which is preliminary data.</text>
</comment>
<dbReference type="EMBL" id="LSRX01000699">
    <property type="protein sequence ID" value="OLP90680.1"/>
    <property type="molecule type" value="Genomic_DNA"/>
</dbReference>
<proteinExistence type="predicted"/>
<sequence length="684" mass="74621">MEIKKKSSGPVDQRATKLTEEEFLDKLNPQLDVTLAVDQCIDLTDSSDEDMTMAQQPTTAHQVSAGVVHVPQCTQDAGSLNRTLQEPVSVYAQSDIVFRACLQLQKYLIEPIARPSTEGMHQAELLANQCLCAGEAKWADLLRIVQLLPQSRQRFPQQSLAGELAPVTFTTGACARGPNVGITRSMRDYPRVTQVLAMIIQAIDPDHRFSSCTLSLNTGASPHRDSHNARGSNNLLVPCSAFEGGGIWLQNEKGSVRLEADGRLGSVMDVTSPIRFSPSQLFHARHLNNLPVEELVDLKGTQKEVTLASRKEGKAVTAGQLAQQQALEIQERHASKVLADAGCPEFPDYVPSCGGTIADINSGRLTVAATKKLIEGLSPCKEPDADIANALMASFPRTRKGLAGEDLSPKLGSAVAFPGNWFKFAYTAPNRLDAAEASEYLMELSGSLELPLQAARTAFERCLWSEGGIDYAGENLDTQSFRARLNLDMVATVEFLPVQTYGVTPGTSKGVDCATHLELMERVRREVAHFAKVAGADKGNPTVTKDGRGDLIMMLNAGPDKVILKQMVEEAGGKKALKRQAEEEDEDEDEDEEEGEEEEEEETSDEIKAIEAEIKDMREELIDCGISPGQVNTEPEMQDLFKRLNEAKSKLAAAAIASSSPRRQRMPFTASADALLNSRTFRLR</sequence>
<evidence type="ECO:0000313" key="2">
    <source>
        <dbReference type="EMBL" id="OLP90680.1"/>
    </source>
</evidence>
<gene>
    <name evidence="2" type="ORF">AK812_SmicGene27706</name>
</gene>
<organism evidence="2 3">
    <name type="scientific">Symbiodinium microadriaticum</name>
    <name type="common">Dinoflagellate</name>
    <name type="synonym">Zooxanthella microadriatica</name>
    <dbReference type="NCBI Taxonomy" id="2951"/>
    <lineage>
        <taxon>Eukaryota</taxon>
        <taxon>Sar</taxon>
        <taxon>Alveolata</taxon>
        <taxon>Dinophyceae</taxon>
        <taxon>Suessiales</taxon>
        <taxon>Symbiodiniaceae</taxon>
        <taxon>Symbiodinium</taxon>
    </lineage>
</organism>
<dbReference type="OrthoDB" id="416401at2759"/>
<accession>A0A1Q9D676</accession>
<evidence type="ECO:0000313" key="3">
    <source>
        <dbReference type="Proteomes" id="UP000186817"/>
    </source>
</evidence>
<reference evidence="2 3" key="1">
    <citation type="submission" date="2016-02" db="EMBL/GenBank/DDBJ databases">
        <title>Genome analysis of coral dinoflagellate symbionts highlights evolutionary adaptations to a symbiotic lifestyle.</title>
        <authorList>
            <person name="Aranda M."/>
            <person name="Li Y."/>
            <person name="Liew Y.J."/>
            <person name="Baumgarten S."/>
            <person name="Simakov O."/>
            <person name="Wilson M."/>
            <person name="Piel J."/>
            <person name="Ashoor H."/>
            <person name="Bougouffa S."/>
            <person name="Bajic V.B."/>
            <person name="Ryu T."/>
            <person name="Ravasi T."/>
            <person name="Bayer T."/>
            <person name="Micklem G."/>
            <person name="Kim H."/>
            <person name="Bhak J."/>
            <person name="Lajeunesse T.C."/>
            <person name="Voolstra C.R."/>
        </authorList>
    </citation>
    <scope>NUCLEOTIDE SEQUENCE [LARGE SCALE GENOMIC DNA]</scope>
    <source>
        <strain evidence="2 3">CCMP2467</strain>
    </source>
</reference>
<name>A0A1Q9D676_SYMMI</name>
<dbReference type="AlphaFoldDB" id="A0A1Q9D676"/>
<evidence type="ECO:0000256" key="1">
    <source>
        <dbReference type="SAM" id="MobiDB-lite"/>
    </source>
</evidence>
<feature type="compositionally biased region" description="Acidic residues" evidence="1">
    <location>
        <begin position="582"/>
        <end position="604"/>
    </location>
</feature>
<keyword evidence="3" id="KW-1185">Reference proteome</keyword>
<feature type="region of interest" description="Disordered" evidence="1">
    <location>
        <begin position="573"/>
        <end position="606"/>
    </location>
</feature>
<protein>
    <submittedName>
        <fullName evidence="2">Uncharacterized protein</fullName>
    </submittedName>
</protein>